<proteinExistence type="predicted"/>
<protein>
    <submittedName>
        <fullName evidence="2">Uncharacterized protein</fullName>
    </submittedName>
</protein>
<organism evidence="2 3">
    <name type="scientific">Olpidium bornovanus</name>
    <dbReference type="NCBI Taxonomy" id="278681"/>
    <lineage>
        <taxon>Eukaryota</taxon>
        <taxon>Fungi</taxon>
        <taxon>Fungi incertae sedis</taxon>
        <taxon>Olpidiomycota</taxon>
        <taxon>Olpidiomycotina</taxon>
        <taxon>Olpidiomycetes</taxon>
        <taxon>Olpidiales</taxon>
        <taxon>Olpidiaceae</taxon>
        <taxon>Olpidium</taxon>
    </lineage>
</organism>
<feature type="region of interest" description="Disordered" evidence="1">
    <location>
        <begin position="62"/>
        <end position="83"/>
    </location>
</feature>
<comment type="caution">
    <text evidence="2">The sequence shown here is derived from an EMBL/GenBank/DDBJ whole genome shotgun (WGS) entry which is preliminary data.</text>
</comment>
<dbReference type="Proteomes" id="UP000673691">
    <property type="component" value="Unassembled WGS sequence"/>
</dbReference>
<dbReference type="AlphaFoldDB" id="A0A8H7ZSP9"/>
<evidence type="ECO:0000256" key="1">
    <source>
        <dbReference type="SAM" id="MobiDB-lite"/>
    </source>
</evidence>
<dbReference type="EMBL" id="JAEFCI010007854">
    <property type="protein sequence ID" value="KAG5458816.1"/>
    <property type="molecule type" value="Genomic_DNA"/>
</dbReference>
<sequence>MKGRQILAHITNASEFGSPPKTPGVHRTRSPGLMISAEGIGKDAGMVTGAVEQYRGRAHIGIFAPNNSQSPGRSLNKQSRRCQ</sequence>
<evidence type="ECO:0000313" key="3">
    <source>
        <dbReference type="Proteomes" id="UP000673691"/>
    </source>
</evidence>
<reference evidence="2 3" key="1">
    <citation type="journal article" name="Sci. Rep.">
        <title>Genome-scale phylogenetic analyses confirm Olpidium as the closest living zoosporic fungus to the non-flagellated, terrestrial fungi.</title>
        <authorList>
            <person name="Chang Y."/>
            <person name="Rochon D."/>
            <person name="Sekimoto S."/>
            <person name="Wang Y."/>
            <person name="Chovatia M."/>
            <person name="Sandor L."/>
            <person name="Salamov A."/>
            <person name="Grigoriev I.V."/>
            <person name="Stajich J.E."/>
            <person name="Spatafora J.W."/>
        </authorList>
    </citation>
    <scope>NUCLEOTIDE SEQUENCE [LARGE SCALE GENOMIC DNA]</scope>
    <source>
        <strain evidence="2">S191</strain>
    </source>
</reference>
<evidence type="ECO:0000313" key="2">
    <source>
        <dbReference type="EMBL" id="KAG5458816.1"/>
    </source>
</evidence>
<accession>A0A8H7ZSP9</accession>
<gene>
    <name evidence="2" type="ORF">BJ554DRAFT_888</name>
</gene>
<keyword evidence="3" id="KW-1185">Reference proteome</keyword>
<feature type="compositionally biased region" description="Polar residues" evidence="1">
    <location>
        <begin position="65"/>
        <end position="77"/>
    </location>
</feature>
<name>A0A8H7ZSP9_9FUNG</name>